<dbReference type="EMBL" id="CP038033">
    <property type="protein sequence ID" value="QBQ53403.1"/>
    <property type="molecule type" value="Genomic_DNA"/>
</dbReference>
<feature type="domain" description="Peptidase S49" evidence="6">
    <location>
        <begin position="142"/>
        <end position="283"/>
    </location>
</feature>
<dbReference type="Gene3D" id="3.90.226.10">
    <property type="entry name" value="2-enoyl-CoA Hydratase, Chain A, domain 1"/>
    <property type="match status" value="1"/>
</dbReference>
<evidence type="ECO:0000256" key="2">
    <source>
        <dbReference type="ARBA" id="ARBA00022670"/>
    </source>
</evidence>
<keyword evidence="3" id="KW-0378">Hydrolase</keyword>
<dbReference type="InterPro" id="IPR004635">
    <property type="entry name" value="Pept_S49_SppA"/>
</dbReference>
<keyword evidence="5" id="KW-1133">Transmembrane helix</keyword>
<dbReference type="InterPro" id="IPR047272">
    <property type="entry name" value="S49_SppA_C"/>
</dbReference>
<dbReference type="Gene3D" id="6.20.330.10">
    <property type="match status" value="1"/>
</dbReference>
<dbReference type="NCBIfam" id="TIGR00706">
    <property type="entry name" value="SppA_dom"/>
    <property type="match status" value="1"/>
</dbReference>
<dbReference type="SUPFAM" id="SSF52096">
    <property type="entry name" value="ClpP/crotonase"/>
    <property type="match status" value="1"/>
</dbReference>
<keyword evidence="5" id="KW-0472">Membrane</keyword>
<dbReference type="InterPro" id="IPR029045">
    <property type="entry name" value="ClpP/crotonase-like_dom_sf"/>
</dbReference>
<dbReference type="GO" id="GO:0008236">
    <property type="term" value="F:serine-type peptidase activity"/>
    <property type="evidence" value="ECO:0007669"/>
    <property type="project" value="UniProtKB-KW"/>
</dbReference>
<evidence type="ECO:0000313" key="8">
    <source>
        <dbReference type="Proteomes" id="UP000294325"/>
    </source>
</evidence>
<evidence type="ECO:0000259" key="6">
    <source>
        <dbReference type="Pfam" id="PF01343"/>
    </source>
</evidence>
<dbReference type="GO" id="GO:0006508">
    <property type="term" value="P:proteolysis"/>
    <property type="evidence" value="ECO:0007669"/>
    <property type="project" value="UniProtKB-KW"/>
</dbReference>
<dbReference type="Proteomes" id="UP000294325">
    <property type="component" value="Chromosome"/>
</dbReference>
<dbReference type="InterPro" id="IPR002142">
    <property type="entry name" value="Peptidase_S49"/>
</dbReference>
<sequence length="325" mass="35762">MSEQDPSTTDLDKKQETQLGWEREVLERLAFSALKEQRRARRWNIFFKILFAGYLLIFLLLYLPNGLSAPGMTTAHTALVEVDGLISADSFASAENIKKGLQAAFENEHITGLILRINSPGGSPVQAGYINDEIHRLRQEHPNIPIYAVITDVCASGGYYIAVAANQIYADKASIVGSIGALINGFGFVDAMEKLGIERRLFTAGDYKGFLDPFSPIKESEAQHIQKMLESIHKQFIQIVKDGRGDRLKDDPSLFSGLVWTGEQALDLGLIDGLGSSDYVAREIVGAEKIVNYTPTPGFLERFSAQLGATLTEMLSGFNLAANMR</sequence>
<keyword evidence="8" id="KW-1185">Reference proteome</keyword>
<dbReference type="KEGG" id="nwr:E3U44_01945"/>
<evidence type="ECO:0000256" key="1">
    <source>
        <dbReference type="ARBA" id="ARBA00008683"/>
    </source>
</evidence>
<dbReference type="Pfam" id="PF01343">
    <property type="entry name" value="Peptidase_S49"/>
    <property type="match status" value="1"/>
</dbReference>
<proteinExistence type="inferred from homology"/>
<evidence type="ECO:0000313" key="7">
    <source>
        <dbReference type="EMBL" id="QBQ53403.1"/>
    </source>
</evidence>
<keyword evidence="2" id="KW-0645">Protease</keyword>
<protein>
    <submittedName>
        <fullName evidence="7">Signal peptide peptidase SppA</fullName>
    </submittedName>
</protein>
<keyword evidence="4" id="KW-0720">Serine protease</keyword>
<dbReference type="CDD" id="cd07023">
    <property type="entry name" value="S49_Sppa_N_C"/>
    <property type="match status" value="1"/>
</dbReference>
<dbReference type="RefSeq" id="WP_134356418.1">
    <property type="nucleotide sequence ID" value="NZ_CP038033.1"/>
</dbReference>
<dbReference type="PANTHER" id="PTHR42987">
    <property type="entry name" value="PEPTIDASE S49"/>
    <property type="match status" value="1"/>
</dbReference>
<keyword evidence="5" id="KW-0812">Transmembrane</keyword>
<reference evidence="7 8" key="1">
    <citation type="submission" date="2019-03" db="EMBL/GenBank/DDBJ databases">
        <title>The genome sequence of Nitrosococcus wardiae strain D1FHST reveals the archetypal metabolic capacity of ammonia-oxidizing Gammaproteobacteria.</title>
        <authorList>
            <person name="Wang L."/>
            <person name="Lim C.K."/>
            <person name="Hanson T.E."/>
            <person name="Dang H."/>
            <person name="Klotz M.G."/>
        </authorList>
    </citation>
    <scope>NUCLEOTIDE SEQUENCE [LARGE SCALE GENOMIC DNA]</scope>
    <source>
        <strain evidence="7 8">D1FHS</strain>
    </source>
</reference>
<organism evidence="7 8">
    <name type="scientific">Nitrosococcus wardiae</name>
    <dbReference type="NCBI Taxonomy" id="1814290"/>
    <lineage>
        <taxon>Bacteria</taxon>
        <taxon>Pseudomonadati</taxon>
        <taxon>Pseudomonadota</taxon>
        <taxon>Gammaproteobacteria</taxon>
        <taxon>Chromatiales</taxon>
        <taxon>Chromatiaceae</taxon>
        <taxon>Nitrosococcus</taxon>
    </lineage>
</organism>
<gene>
    <name evidence="7" type="primary">sppA</name>
    <name evidence="7" type="ORF">E3U44_01945</name>
</gene>
<comment type="similarity">
    <text evidence="1">Belongs to the peptidase S49 family.</text>
</comment>
<evidence type="ECO:0000256" key="4">
    <source>
        <dbReference type="ARBA" id="ARBA00022825"/>
    </source>
</evidence>
<dbReference type="OrthoDB" id="9764363at2"/>
<evidence type="ECO:0000256" key="3">
    <source>
        <dbReference type="ARBA" id="ARBA00022801"/>
    </source>
</evidence>
<evidence type="ECO:0000256" key="5">
    <source>
        <dbReference type="SAM" id="Phobius"/>
    </source>
</evidence>
<dbReference type="PANTHER" id="PTHR42987:SF8">
    <property type="entry name" value="PROTEINASE"/>
    <property type="match status" value="1"/>
</dbReference>
<name>A0A4P7BU25_9GAMM</name>
<accession>A0A4P7BU25</accession>
<feature type="transmembrane region" description="Helical" evidence="5">
    <location>
        <begin position="45"/>
        <end position="63"/>
    </location>
</feature>
<dbReference type="AlphaFoldDB" id="A0A4P7BU25"/>